<evidence type="ECO:0000256" key="3">
    <source>
        <dbReference type="ARBA" id="ARBA00022475"/>
    </source>
</evidence>
<keyword evidence="12" id="KW-1185">Reference proteome</keyword>
<dbReference type="InterPro" id="IPR055348">
    <property type="entry name" value="DctQ"/>
</dbReference>
<dbReference type="GO" id="GO:0005886">
    <property type="term" value="C:plasma membrane"/>
    <property type="evidence" value="ECO:0007669"/>
    <property type="project" value="UniProtKB-SubCell"/>
</dbReference>
<evidence type="ECO:0000256" key="2">
    <source>
        <dbReference type="ARBA" id="ARBA00022448"/>
    </source>
</evidence>
<comment type="subunit">
    <text evidence="9">The complex comprises the extracytoplasmic solute receptor protein and the two transmembrane proteins.</text>
</comment>
<dbReference type="OrthoDB" id="4964541at2"/>
<feature type="transmembrane region" description="Helical" evidence="9">
    <location>
        <begin position="125"/>
        <end position="145"/>
    </location>
</feature>
<evidence type="ECO:0000256" key="7">
    <source>
        <dbReference type="ARBA" id="ARBA00023136"/>
    </source>
</evidence>
<feature type="transmembrane region" description="Helical" evidence="9">
    <location>
        <begin position="47"/>
        <end position="65"/>
    </location>
</feature>
<keyword evidence="7 9" id="KW-0472">Membrane</keyword>
<dbReference type="Pfam" id="PF04290">
    <property type="entry name" value="DctQ"/>
    <property type="match status" value="1"/>
</dbReference>
<keyword evidence="4 9" id="KW-0997">Cell inner membrane</keyword>
<dbReference type="Proteomes" id="UP000268016">
    <property type="component" value="Unassembled WGS sequence"/>
</dbReference>
<dbReference type="PANTHER" id="PTHR35011:SF2">
    <property type="entry name" value="2,3-DIKETO-L-GULONATE TRAP TRANSPORTER SMALL PERMEASE PROTEIN YIAM"/>
    <property type="match status" value="1"/>
</dbReference>
<evidence type="ECO:0000313" key="11">
    <source>
        <dbReference type="EMBL" id="ROU03918.1"/>
    </source>
</evidence>
<keyword evidence="6 9" id="KW-1133">Transmembrane helix</keyword>
<dbReference type="PANTHER" id="PTHR35011">
    <property type="entry name" value="2,3-DIKETO-L-GULONATE TRAP TRANSPORTER SMALL PERMEASE PROTEIN YIAM"/>
    <property type="match status" value="1"/>
</dbReference>
<feature type="transmembrane region" description="Helical" evidence="9">
    <location>
        <begin position="12"/>
        <end position="35"/>
    </location>
</feature>
<evidence type="ECO:0000256" key="4">
    <source>
        <dbReference type="ARBA" id="ARBA00022519"/>
    </source>
</evidence>
<dbReference type="InterPro" id="IPR007387">
    <property type="entry name" value="TRAP_DctQ"/>
</dbReference>
<feature type="transmembrane region" description="Helical" evidence="9">
    <location>
        <begin position="86"/>
        <end position="105"/>
    </location>
</feature>
<evidence type="ECO:0000256" key="9">
    <source>
        <dbReference type="RuleBase" id="RU369079"/>
    </source>
</evidence>
<feature type="domain" description="Tripartite ATP-independent periplasmic transporters DctQ component" evidence="10">
    <location>
        <begin position="23"/>
        <end position="152"/>
    </location>
</feature>
<protein>
    <recommendedName>
        <fullName evidence="9">TRAP transporter small permease protein</fullName>
    </recommendedName>
</protein>
<comment type="caution">
    <text evidence="11">The sequence shown here is derived from an EMBL/GenBank/DDBJ whole genome shotgun (WGS) entry which is preliminary data.</text>
</comment>
<evidence type="ECO:0000259" key="10">
    <source>
        <dbReference type="Pfam" id="PF04290"/>
    </source>
</evidence>
<dbReference type="GO" id="GO:0015740">
    <property type="term" value="P:C4-dicarboxylate transport"/>
    <property type="evidence" value="ECO:0007669"/>
    <property type="project" value="TreeGrafter"/>
</dbReference>
<evidence type="ECO:0000256" key="6">
    <source>
        <dbReference type="ARBA" id="ARBA00022989"/>
    </source>
</evidence>
<reference evidence="11 12" key="1">
    <citation type="submission" date="2018-10" db="EMBL/GenBank/DDBJ databases">
        <title>Histidinibacterium lentulum gen. nov., sp. nov., a marine bacterium from the culture broth of Picochlorum sp. 122.</title>
        <authorList>
            <person name="Wang G."/>
        </authorList>
    </citation>
    <scope>NUCLEOTIDE SEQUENCE [LARGE SCALE GENOMIC DNA]</scope>
    <source>
        <strain evidence="11 12">B17</strain>
    </source>
</reference>
<evidence type="ECO:0000256" key="5">
    <source>
        <dbReference type="ARBA" id="ARBA00022692"/>
    </source>
</evidence>
<name>A0A3N2R925_9RHOB</name>
<dbReference type="EMBL" id="RDRB01000001">
    <property type="protein sequence ID" value="ROU03918.1"/>
    <property type="molecule type" value="Genomic_DNA"/>
</dbReference>
<accession>A0A3N2R925</accession>
<dbReference type="GO" id="GO:0022857">
    <property type="term" value="F:transmembrane transporter activity"/>
    <property type="evidence" value="ECO:0007669"/>
    <property type="project" value="UniProtKB-UniRule"/>
</dbReference>
<keyword evidence="3" id="KW-1003">Cell membrane</keyword>
<evidence type="ECO:0000313" key="12">
    <source>
        <dbReference type="Proteomes" id="UP000268016"/>
    </source>
</evidence>
<comment type="subcellular location">
    <subcellularLocation>
        <location evidence="1 9">Cell inner membrane</location>
        <topology evidence="1 9">Multi-pass membrane protein</topology>
    </subcellularLocation>
</comment>
<evidence type="ECO:0000256" key="8">
    <source>
        <dbReference type="ARBA" id="ARBA00038436"/>
    </source>
</evidence>
<gene>
    <name evidence="11" type="ORF">EAT49_00465</name>
</gene>
<evidence type="ECO:0000256" key="1">
    <source>
        <dbReference type="ARBA" id="ARBA00004429"/>
    </source>
</evidence>
<proteinExistence type="inferred from homology"/>
<dbReference type="RefSeq" id="WP_123640268.1">
    <property type="nucleotide sequence ID" value="NZ_ML119081.1"/>
</dbReference>
<comment type="function">
    <text evidence="9">Part of the tripartite ATP-independent periplasmic (TRAP) transport system.</text>
</comment>
<dbReference type="AlphaFoldDB" id="A0A3N2R925"/>
<sequence>MARIEAWLVRLAETLLVLLLAGMVVMVFGNVVLRYGFNSGLNFSEEMSRYMFVWLTFIGAVLAYREYAHVGVETLVRLLGPVGRRICLTLTNGIILMCGVILFWGTWKQHQINASMTAPVVGLSMIWVFGITYVTGAAIAGIALVRLIRAITGTTTPEEMARFTGEFDAEDPRP</sequence>
<comment type="similarity">
    <text evidence="8 9">Belongs to the TRAP transporter small permease family.</text>
</comment>
<keyword evidence="5 9" id="KW-0812">Transmembrane</keyword>
<keyword evidence="2 9" id="KW-0813">Transport</keyword>
<organism evidence="11 12">
    <name type="scientific">Histidinibacterium lentulum</name>
    <dbReference type="NCBI Taxonomy" id="2480588"/>
    <lineage>
        <taxon>Bacteria</taxon>
        <taxon>Pseudomonadati</taxon>
        <taxon>Pseudomonadota</taxon>
        <taxon>Alphaproteobacteria</taxon>
        <taxon>Rhodobacterales</taxon>
        <taxon>Paracoccaceae</taxon>
        <taxon>Histidinibacterium</taxon>
    </lineage>
</organism>